<dbReference type="GO" id="GO:0106073">
    <property type="term" value="F:dolichyl pyrophosphate Glc2Man9GlcNAc2 alpha-1,2-glucosyltransferase activity"/>
    <property type="evidence" value="ECO:0007669"/>
    <property type="project" value="UniProtKB-EC"/>
</dbReference>
<comment type="similarity">
    <text evidence="3">Belongs to the ALG10 glucosyltransferase family.</text>
</comment>
<dbReference type="Proteomes" id="UP000030816">
    <property type="component" value="Unassembled WGS sequence"/>
</dbReference>
<evidence type="ECO:0000256" key="11">
    <source>
        <dbReference type="ARBA" id="ARBA00023136"/>
    </source>
</evidence>
<feature type="compositionally biased region" description="Basic and acidic residues" evidence="15">
    <location>
        <begin position="412"/>
        <end position="426"/>
    </location>
</feature>
<dbReference type="GO" id="GO:0006488">
    <property type="term" value="P:dolichol-linked oligosaccharide biosynthetic process"/>
    <property type="evidence" value="ECO:0007669"/>
    <property type="project" value="InterPro"/>
</dbReference>
<keyword evidence="11 16" id="KW-0472">Membrane</keyword>
<feature type="transmembrane region" description="Helical" evidence="16">
    <location>
        <begin position="171"/>
        <end position="199"/>
    </location>
</feature>
<comment type="caution">
    <text evidence="17">The sequence shown here is derived from an EMBL/GenBank/DDBJ whole genome shotgun (WGS) entry which is preliminary data.</text>
</comment>
<dbReference type="OrthoDB" id="4769at2759"/>
<proteinExistence type="inferred from homology"/>
<evidence type="ECO:0000256" key="5">
    <source>
        <dbReference type="ARBA" id="ARBA00018512"/>
    </source>
</evidence>
<feature type="transmembrane region" description="Helical" evidence="16">
    <location>
        <begin position="682"/>
        <end position="701"/>
    </location>
</feature>
<evidence type="ECO:0000256" key="2">
    <source>
        <dbReference type="ARBA" id="ARBA00004922"/>
    </source>
</evidence>
<evidence type="ECO:0000313" key="18">
    <source>
        <dbReference type="Proteomes" id="UP000030816"/>
    </source>
</evidence>
<comment type="subcellular location">
    <subcellularLocation>
        <location evidence="1">Endoplasmic reticulum membrane</location>
        <topology evidence="1">Multi-pass membrane protein</topology>
    </subcellularLocation>
</comment>
<evidence type="ECO:0000256" key="8">
    <source>
        <dbReference type="ARBA" id="ARBA00022692"/>
    </source>
</evidence>
<name>A0A0B2X1L9_METAS</name>
<evidence type="ECO:0000256" key="3">
    <source>
        <dbReference type="ARBA" id="ARBA00010600"/>
    </source>
</evidence>
<dbReference type="EMBL" id="AZHE01000006">
    <property type="protein sequence ID" value="KHN98985.1"/>
    <property type="molecule type" value="Genomic_DNA"/>
</dbReference>
<comment type="pathway">
    <text evidence="2">Protein modification; protein glycosylation.</text>
</comment>
<dbReference type="STRING" id="1081103.A0A0B2X1L9"/>
<dbReference type="GO" id="GO:0005789">
    <property type="term" value="C:endoplasmic reticulum membrane"/>
    <property type="evidence" value="ECO:0007669"/>
    <property type="project" value="UniProtKB-SubCell"/>
</dbReference>
<reference evidence="17 18" key="1">
    <citation type="journal article" date="2014" name="Proc. Natl. Acad. Sci. U.S.A.">
        <title>Trajectory and genomic determinants of fungal-pathogen speciation and host adaptation.</title>
        <authorList>
            <person name="Hu X."/>
            <person name="Xiao G."/>
            <person name="Zheng P."/>
            <person name="Shang Y."/>
            <person name="Su Y."/>
            <person name="Zhang X."/>
            <person name="Liu X."/>
            <person name="Zhan S."/>
            <person name="St Leger R.J."/>
            <person name="Wang C."/>
        </authorList>
    </citation>
    <scope>NUCLEOTIDE SEQUENCE [LARGE SCALE GENOMIC DNA]</scope>
    <source>
        <strain evidence="17 18">ARSEF 1941</strain>
    </source>
</reference>
<keyword evidence="7 17" id="KW-0808">Transferase</keyword>
<comment type="catalytic activity">
    <reaction evidence="14">
        <text>an alpha-D-Glc-(1-&gt;3)-alpha-D-Glc-(1-&gt;3)-alpha-D-Man-(1-&gt;2)-alpha-D-Man-(1-&gt;2)-alpha-D-Man-(1-&gt;3)-[alpha-D-Man-(1-&gt;2)-alpha-D-Man-(1-&gt;3)-[alpha-D-Man-(1-&gt;2)-alpha-D-Man-(1-&gt;6)]-alpha-D-Man-(1-&gt;6)]-beta-D-Man-(1-&gt;4)-beta-D-GlcNAc-(1-&gt;4)-alpha-D-GlcNAc-diphospho-di-trans,poly-cis-dolichol + a di-trans,poly-cis-dolichyl beta-D-glucosyl phosphate = a alpha-D-Glc-(1-&gt;2)-alpha-D-Glc-(1-&gt;3)-alpha-D-Glc-(1-&gt;3)-alpha-D-Man-(1-&gt;2)-alpha-D-Man-(1-&gt;2)-alpha-D-Man-(1-&gt;3)-[alpha-D-Man-(1-&gt;2)-alpha-D-Man-(1-&gt;3)-[alpha-D-Man-(1-&gt;2)-alpha-D-Man-(1-&gt;6)]-alpha-D-Man-(1-&gt;6)]-beta-D-Man-(1-&gt;4)-beta-D-GlcNAc-(1-&gt;4)-alpha-D-GlcNAc-diphospho-di-trans,poly-cis-dolichol + a di-trans,poly-cis-dolichyl phosphate + H(+)</text>
        <dbReference type="Rhea" id="RHEA:29543"/>
        <dbReference type="Rhea" id="RHEA-COMP:19498"/>
        <dbReference type="Rhea" id="RHEA-COMP:19502"/>
        <dbReference type="Rhea" id="RHEA-COMP:19512"/>
        <dbReference type="Rhea" id="RHEA-COMP:19522"/>
        <dbReference type="ChEBI" id="CHEBI:15378"/>
        <dbReference type="ChEBI" id="CHEBI:57525"/>
        <dbReference type="ChEBI" id="CHEBI:57683"/>
        <dbReference type="ChEBI" id="CHEBI:132522"/>
        <dbReference type="ChEBI" id="CHEBI:132523"/>
        <dbReference type="EC" id="2.4.1.256"/>
    </reaction>
    <physiologicalReaction direction="left-to-right" evidence="14">
        <dbReference type="Rhea" id="RHEA:29544"/>
    </physiologicalReaction>
</comment>
<dbReference type="InterPro" id="IPR016900">
    <property type="entry name" value="Alg10"/>
</dbReference>
<keyword evidence="18" id="KW-1185">Reference proteome</keyword>
<evidence type="ECO:0000256" key="6">
    <source>
        <dbReference type="ARBA" id="ARBA00022676"/>
    </source>
</evidence>
<dbReference type="UniPathway" id="UPA00378"/>
<evidence type="ECO:0000256" key="4">
    <source>
        <dbReference type="ARBA" id="ARBA00011967"/>
    </source>
</evidence>
<feature type="transmembrane region" description="Helical" evidence="16">
    <location>
        <begin position="456"/>
        <end position="473"/>
    </location>
</feature>
<protein>
    <recommendedName>
        <fullName evidence="5">Dol-P-Glc:Glc(2)Man(9)GlcNAc(2)-PP-Dol alpha-1,2-glucosyltransferase</fullName>
        <ecNumber evidence="4">2.4.1.256</ecNumber>
    </recommendedName>
    <alternativeName>
        <fullName evidence="12">Asparagine-linked glycosylation protein 10</fullName>
    </alternativeName>
</protein>
<dbReference type="PANTHER" id="PTHR12989">
    <property type="entry name" value="ALPHA-1,2-GLUCOSYLTRANSFERASE ALG10"/>
    <property type="match status" value="1"/>
</dbReference>
<evidence type="ECO:0000256" key="10">
    <source>
        <dbReference type="ARBA" id="ARBA00022989"/>
    </source>
</evidence>
<dbReference type="Pfam" id="PF04922">
    <property type="entry name" value="DIE2_ALG10"/>
    <property type="match status" value="2"/>
</dbReference>
<feature type="transmembrane region" description="Helical" evidence="16">
    <location>
        <begin position="317"/>
        <end position="335"/>
    </location>
</feature>
<accession>A0A0B2X1L9</accession>
<feature type="transmembrane region" description="Helical" evidence="16">
    <location>
        <begin position="38"/>
        <end position="55"/>
    </location>
</feature>
<evidence type="ECO:0000256" key="13">
    <source>
        <dbReference type="ARBA" id="ARBA00044727"/>
    </source>
</evidence>
<feature type="transmembrane region" description="Helical" evidence="16">
    <location>
        <begin position="127"/>
        <end position="144"/>
    </location>
</feature>
<evidence type="ECO:0000256" key="16">
    <source>
        <dbReference type="SAM" id="Phobius"/>
    </source>
</evidence>
<evidence type="ECO:0000256" key="15">
    <source>
        <dbReference type="SAM" id="MobiDB-lite"/>
    </source>
</evidence>
<evidence type="ECO:0000313" key="17">
    <source>
        <dbReference type="EMBL" id="KHN98985.1"/>
    </source>
</evidence>
<feature type="region of interest" description="Disordered" evidence="15">
    <location>
        <begin position="411"/>
        <end position="442"/>
    </location>
</feature>
<keyword evidence="10 16" id="KW-1133">Transmembrane helix</keyword>
<evidence type="ECO:0000256" key="1">
    <source>
        <dbReference type="ARBA" id="ARBA00004477"/>
    </source>
</evidence>
<evidence type="ECO:0000256" key="7">
    <source>
        <dbReference type="ARBA" id="ARBA00022679"/>
    </source>
</evidence>
<dbReference type="AlphaFoldDB" id="A0A0B2X1L9"/>
<feature type="transmembrane region" description="Helical" evidence="16">
    <location>
        <begin position="12"/>
        <end position="29"/>
    </location>
</feature>
<sequence length="725" mass="81731">MAEDIEATRHWVPPLATLTLFIPPLLLFAPETRHRGRFFLLFCLLALLSGAWFAIVSETVSEPYLDEVFHIPQAQKYCEGKFLDWDDKITTPPGLYLFSIVLQRIFAAVGIPGMFSCDASSLRVTNVLGLIILASLTLLCRHEIESRLCEARSSTSLETISPYAVHTAFNIALFPLLFFFSGLYYTDVISTAVVVGGYLNHLKRVGRDRSSCVSDLTTIFLGLLALSMRQTNVFWTVVWMGGLEAVHAIKTLRPQGVEQPLVTTLTEQAKFYAWRYSIGDVHDPPLNLARPDDLLFTAISLGIAALCNPFRVTRQIWPYVSILAAFAGFVVWNGSVVLGDKSNHVATIHLAQLLYVWPFFAFFSVPLFLPQAISLLRIARNVLHSPSQNSQRARSGRPSKMSKLLGSSNSVKSKELGKAKATDARDTVSPAVADSPSLGSPSPPLKRANFIFNSKFIPWIIYILFTFAAPAAIVKFNTIIHPFTLADNRHYMFYIFRYTIRRGRLIRFMLILPYTISRWMVWGTLTGCPDSILSSNRELCSARYNMNEPAPYTNSPRWIARGTKKTQKCAEHPQDMSQVSSSSISTDDELKSALKNDPILVSAEPTSTSTGLIFLLTTALSLMTAPLVEPRYFILPWVMWRLLVPAWRIHDHAHANSLFERVTPPSIVRKTGAILRRFDLRLVVETLWFVAINVATGYLFLMKPYIWRDEQGKILHDGRLQRFMW</sequence>
<comment type="function">
    <text evidence="13">Dol-P-Glc:Glc(2)Man(9)GlcNAc(2)-PP-Dol alpha-1,2-glucosyltransferase that operates in the biosynthetic pathway of dolichol-linked oligosaccharides, the glycan precursors employed in protein asparagine (N)-glycosylation. The assembly of dolichol-linked oligosaccharides begins on the cytosolic side of the endoplasmic reticulum membrane and finishes in its lumen. The sequential addition of sugars to dolichol pyrophosphate produces dolichol-linked oligosaccharides containing fourteen sugars, including two GlcNAcs, nine mannoses and three glucoses. Once assembled, the oligosaccharide is transferred from the lipid to nascent proteins by oligosaccharyltransferases. In the lumen of the endoplasmic reticulum, adds the third and last glucose residue from dolichyl phosphate glucose (Dol-P-Glc) onto the lipid-linked oligosaccharide intermediate Glc(2)Man(9)GlcNAc(2)-PP-Dol to produce Glc(3)Man(9)GlcNAc(2)-PP-Dol.</text>
</comment>
<feature type="transmembrane region" description="Helical" evidence="16">
    <location>
        <begin position="95"/>
        <end position="115"/>
    </location>
</feature>
<gene>
    <name evidence="17" type="ORF">MAM_03447</name>
</gene>
<dbReference type="GeneID" id="63737902"/>
<organism evidence="17 18">
    <name type="scientific">Metarhizium album (strain ARSEF 1941)</name>
    <dbReference type="NCBI Taxonomy" id="1081103"/>
    <lineage>
        <taxon>Eukaryota</taxon>
        <taxon>Fungi</taxon>
        <taxon>Dikarya</taxon>
        <taxon>Ascomycota</taxon>
        <taxon>Pezizomycotina</taxon>
        <taxon>Sordariomycetes</taxon>
        <taxon>Hypocreomycetidae</taxon>
        <taxon>Hypocreales</taxon>
        <taxon>Clavicipitaceae</taxon>
        <taxon>Metarhizium</taxon>
    </lineage>
</organism>
<evidence type="ECO:0000256" key="14">
    <source>
        <dbReference type="ARBA" id="ARBA00048064"/>
    </source>
</evidence>
<evidence type="ECO:0000256" key="9">
    <source>
        <dbReference type="ARBA" id="ARBA00022824"/>
    </source>
</evidence>
<evidence type="ECO:0000256" key="12">
    <source>
        <dbReference type="ARBA" id="ARBA00032069"/>
    </source>
</evidence>
<keyword evidence="6" id="KW-0328">Glycosyltransferase</keyword>
<keyword evidence="9" id="KW-0256">Endoplasmic reticulum</keyword>
<dbReference type="HOGENOM" id="CLU_017053_0_0_1"/>
<feature type="transmembrane region" description="Helical" evidence="16">
    <location>
        <begin position="355"/>
        <end position="376"/>
    </location>
</feature>
<dbReference type="EC" id="2.4.1.256" evidence="4"/>
<keyword evidence="8 16" id="KW-0812">Transmembrane</keyword>
<dbReference type="RefSeq" id="XP_040680051.1">
    <property type="nucleotide sequence ID" value="XM_040822246.1"/>
</dbReference>
<dbReference type="PANTHER" id="PTHR12989:SF10">
    <property type="entry name" value="DOL-P-GLC:GLC(2)MAN(9)GLCNAC(2)-PP-DOL ALPHA-1,2-GLUCOSYLTRANSFERASE-RELATED"/>
    <property type="match status" value="1"/>
</dbReference>